<gene>
    <name evidence="1" type="ORF">Pint_16872</name>
</gene>
<organism evidence="1 2">
    <name type="scientific">Pistacia integerrima</name>
    <dbReference type="NCBI Taxonomy" id="434235"/>
    <lineage>
        <taxon>Eukaryota</taxon>
        <taxon>Viridiplantae</taxon>
        <taxon>Streptophyta</taxon>
        <taxon>Embryophyta</taxon>
        <taxon>Tracheophyta</taxon>
        <taxon>Spermatophyta</taxon>
        <taxon>Magnoliopsida</taxon>
        <taxon>eudicotyledons</taxon>
        <taxon>Gunneridae</taxon>
        <taxon>Pentapetalae</taxon>
        <taxon>rosids</taxon>
        <taxon>malvids</taxon>
        <taxon>Sapindales</taxon>
        <taxon>Anacardiaceae</taxon>
        <taxon>Pistacia</taxon>
    </lineage>
</organism>
<name>A0ACC0ZGY7_9ROSI</name>
<comment type="caution">
    <text evidence="1">The sequence shown here is derived from an EMBL/GenBank/DDBJ whole genome shotgun (WGS) entry which is preliminary data.</text>
</comment>
<evidence type="ECO:0000313" key="2">
    <source>
        <dbReference type="Proteomes" id="UP001163603"/>
    </source>
</evidence>
<dbReference type="EMBL" id="CM047737">
    <property type="protein sequence ID" value="KAJ0049687.1"/>
    <property type="molecule type" value="Genomic_DNA"/>
</dbReference>
<proteinExistence type="predicted"/>
<keyword evidence="2" id="KW-1185">Reference proteome</keyword>
<accession>A0ACC0ZGY7</accession>
<sequence length="389" mass="42541">MEAATSSVVRSSIGVNRHSSSFARSAVLSANGPDFVRFATSLHPPIKQYSSVSYSKPMHRRMGIGSRRCMAIRASSSPDSTGSIAPIAPLQLESPIGQFLSQILMSHPHLVPAAVEQQLEQLQTDRDAEKKEEPSASGTDLILYRRIAEVKANERRKALEEILYALVVQKFMDANVSLIPSIAPSSSDPSGRVDTWPSHDEKLEQLHSTEAYEMIQNHLALILGNRLGDSNSVAQISKLRVGQVYAASVMYGTRVEDVRPAGEGSYEAVSSHPEVSAWAGGVSPGGFGKGIKASRLRTYVMSFDGETLQRYATIRSKEAVSIIEKHTEALFGRPEIVITPQGTVDSSNDELVKISFGGLKRLVLEAVTFGSFLWDVESYVDSRYHFVMN</sequence>
<evidence type="ECO:0000313" key="1">
    <source>
        <dbReference type="EMBL" id="KAJ0049687.1"/>
    </source>
</evidence>
<protein>
    <submittedName>
        <fullName evidence="1">Uncharacterized protein</fullName>
    </submittedName>
</protein>
<reference evidence="2" key="1">
    <citation type="journal article" date="2023" name="G3 (Bethesda)">
        <title>Genome assembly and association tests identify interacting loci associated with vigor, precocity, and sex in interspecific pistachio rootstocks.</title>
        <authorList>
            <person name="Palmer W."/>
            <person name="Jacygrad E."/>
            <person name="Sagayaradj S."/>
            <person name="Cavanaugh K."/>
            <person name="Han R."/>
            <person name="Bertier L."/>
            <person name="Beede B."/>
            <person name="Kafkas S."/>
            <person name="Golino D."/>
            <person name="Preece J."/>
            <person name="Michelmore R."/>
        </authorList>
    </citation>
    <scope>NUCLEOTIDE SEQUENCE [LARGE SCALE GENOMIC DNA]</scope>
</reference>
<dbReference type="Proteomes" id="UP001163603">
    <property type="component" value="Chromosome 2"/>
</dbReference>